<dbReference type="AlphaFoldDB" id="A0A370G7N4"/>
<reference evidence="3 4" key="1">
    <citation type="submission" date="2018-07" db="EMBL/GenBank/DDBJ databases">
        <title>Genomic Encyclopedia of Type Strains, Phase IV (KMG-IV): sequencing the most valuable type-strain genomes for metagenomic binning, comparative biology and taxonomic classification.</title>
        <authorList>
            <person name="Goeker M."/>
        </authorList>
    </citation>
    <scope>NUCLEOTIDE SEQUENCE [LARGE SCALE GENOMIC DNA]</scope>
    <source>
        <strain evidence="3 4">DSM 5603</strain>
    </source>
</reference>
<protein>
    <submittedName>
        <fullName evidence="3">IS4 family transposase</fullName>
    </submittedName>
</protein>
<feature type="domain" description="Transposase DDE" evidence="2">
    <location>
        <begin position="322"/>
        <end position="448"/>
    </location>
</feature>
<keyword evidence="4" id="KW-1185">Reference proteome</keyword>
<dbReference type="PANTHER" id="PTHR33408">
    <property type="entry name" value="TRANSPOSASE"/>
    <property type="match status" value="1"/>
</dbReference>
<accession>A0A370G7N4</accession>
<evidence type="ECO:0000313" key="3">
    <source>
        <dbReference type="EMBL" id="RDI39220.1"/>
    </source>
</evidence>
<organism evidence="3 4">
    <name type="scientific">Gluconacetobacter liquefaciens</name>
    <name type="common">Acetobacter liquefaciens</name>
    <dbReference type="NCBI Taxonomy" id="89584"/>
    <lineage>
        <taxon>Bacteria</taxon>
        <taxon>Pseudomonadati</taxon>
        <taxon>Pseudomonadota</taxon>
        <taxon>Alphaproteobacteria</taxon>
        <taxon>Acetobacterales</taxon>
        <taxon>Acetobacteraceae</taxon>
        <taxon>Gluconacetobacter</taxon>
    </lineage>
</organism>
<dbReference type="Pfam" id="PF05598">
    <property type="entry name" value="DUF772"/>
    <property type="match status" value="1"/>
</dbReference>
<dbReference type="InterPro" id="IPR008490">
    <property type="entry name" value="Transposase_InsH_N"/>
</dbReference>
<dbReference type="PANTHER" id="PTHR33408:SF2">
    <property type="entry name" value="TRANSPOSASE DDE DOMAIN-CONTAINING PROTEIN"/>
    <property type="match status" value="1"/>
</dbReference>
<dbReference type="Pfam" id="PF13751">
    <property type="entry name" value="DDE_Tnp_1_6"/>
    <property type="match status" value="1"/>
</dbReference>
<dbReference type="Proteomes" id="UP000254958">
    <property type="component" value="Unassembled WGS sequence"/>
</dbReference>
<evidence type="ECO:0000259" key="1">
    <source>
        <dbReference type="Pfam" id="PF05598"/>
    </source>
</evidence>
<sequence length="460" mass="52162">MRMMGERTGMQEALFYEFSLEQHVPERHMLRLIDRFVDLAAVRKHLQPFYSDTGRPSIDPELLIRMLIVGYCMGIRSERRLCEEVHLNLAYRWFCRLGLDGAVPDHSTFSKNRHGRFRESDLLRQVFETTVRRCIAEKLVGGESFGVDASLIRADVDRQRAVPGEEGLPPDAAGRAVREYLETLDDAAFGASTPVVPKKLAPTDPAARFTAATPERAFFAYSTNYLIDLDHAVIMDVEATTAVRQAEITAQRRMIERVQDRFDLWPARLAADTAYDDAPNLAWLVDECGIEPHIPVFDKSARSDGTFARSDFRFDHAHDLYICPAGKELRPSQRHSAAPRGQVDQDGFIRYRASKHDCDVCDFRQRCTPNTPARKIMRSVHEGARDLARDLALTDTYATARRQRKKVEMLFAHLKRILKLGRLRLRGPNGAHDEFLLAATAQNLRKMAKLVPSRVAMAAG</sequence>
<gene>
    <name evidence="3" type="ORF">C7453_1027</name>
</gene>
<comment type="caution">
    <text evidence="3">The sequence shown here is derived from an EMBL/GenBank/DDBJ whole genome shotgun (WGS) entry which is preliminary data.</text>
</comment>
<feature type="domain" description="Transposase InsH N-terminal" evidence="1">
    <location>
        <begin position="19"/>
        <end position="114"/>
    </location>
</feature>
<evidence type="ECO:0000259" key="2">
    <source>
        <dbReference type="Pfam" id="PF13751"/>
    </source>
</evidence>
<name>A0A370G7N4_GLULI</name>
<dbReference type="EMBL" id="QQAW01000002">
    <property type="protein sequence ID" value="RDI39220.1"/>
    <property type="molecule type" value="Genomic_DNA"/>
</dbReference>
<evidence type="ECO:0000313" key="4">
    <source>
        <dbReference type="Proteomes" id="UP000254958"/>
    </source>
</evidence>
<proteinExistence type="predicted"/>
<dbReference type="InterPro" id="IPR025668">
    <property type="entry name" value="Tnp_DDE_dom"/>
</dbReference>